<dbReference type="Pfam" id="PF20069">
    <property type="entry name" value="DUF6465"/>
    <property type="match status" value="1"/>
</dbReference>
<evidence type="ECO:0000256" key="1">
    <source>
        <dbReference type="SAM" id="MobiDB-lite"/>
    </source>
</evidence>
<evidence type="ECO:0000313" key="2">
    <source>
        <dbReference type="EMBL" id="SFW11977.1"/>
    </source>
</evidence>
<dbReference type="EMBL" id="FPIP01000001">
    <property type="protein sequence ID" value="SFW11977.1"/>
    <property type="molecule type" value="Genomic_DNA"/>
</dbReference>
<name>A0A1K1LM52_RUMFL</name>
<sequence>MPDKKTAETKVEVTAAAPAEEKKTAAKKPAEKKATAAKKPAEKKATAAKKPAEKKATAAKKPAEKKATAAKKPAAKKTAAAAVDSKVVIQAMGSEVNTAELIAKATKASGAKTVKKVDVYVRPEVNKVYYVVNGDILGDFDLF</sequence>
<dbReference type="AlphaFoldDB" id="A0A1K1LM52"/>
<dbReference type="InterPro" id="IPR046313">
    <property type="entry name" value="DUF6465"/>
</dbReference>
<gene>
    <name evidence="2" type="ORF">SAMN02910280_0567</name>
</gene>
<proteinExistence type="predicted"/>
<feature type="compositionally biased region" description="Basic and acidic residues" evidence="1">
    <location>
        <begin position="1"/>
        <end position="11"/>
    </location>
</feature>
<dbReference type="Proteomes" id="UP000183461">
    <property type="component" value="Unassembled WGS sequence"/>
</dbReference>
<feature type="region of interest" description="Disordered" evidence="1">
    <location>
        <begin position="1"/>
        <end position="82"/>
    </location>
</feature>
<reference evidence="2 3" key="1">
    <citation type="submission" date="2016-11" db="EMBL/GenBank/DDBJ databases">
        <authorList>
            <person name="Jaros S."/>
            <person name="Januszkiewicz K."/>
            <person name="Wedrychowicz H."/>
        </authorList>
    </citation>
    <scope>NUCLEOTIDE SEQUENCE [LARGE SCALE GENOMIC DNA]</scope>
    <source>
        <strain evidence="2 3">YL228</strain>
    </source>
</reference>
<feature type="compositionally biased region" description="Basic and acidic residues" evidence="1">
    <location>
        <begin position="19"/>
        <end position="67"/>
    </location>
</feature>
<dbReference type="RefSeq" id="WP_072298987.1">
    <property type="nucleotide sequence ID" value="NZ_CAMIZA010000060.1"/>
</dbReference>
<evidence type="ECO:0000313" key="3">
    <source>
        <dbReference type="Proteomes" id="UP000183461"/>
    </source>
</evidence>
<organism evidence="2 3">
    <name type="scientific">Ruminococcus flavefaciens</name>
    <dbReference type="NCBI Taxonomy" id="1265"/>
    <lineage>
        <taxon>Bacteria</taxon>
        <taxon>Bacillati</taxon>
        <taxon>Bacillota</taxon>
        <taxon>Clostridia</taxon>
        <taxon>Eubacteriales</taxon>
        <taxon>Oscillospiraceae</taxon>
        <taxon>Ruminococcus</taxon>
    </lineage>
</organism>
<accession>A0A1K1LM52</accession>
<feature type="compositionally biased region" description="Low complexity" evidence="1">
    <location>
        <begin position="70"/>
        <end position="82"/>
    </location>
</feature>
<protein>
    <submittedName>
        <fullName evidence="2">Uncharacterized protein</fullName>
    </submittedName>
</protein>